<feature type="compositionally biased region" description="Basic and acidic residues" evidence="1">
    <location>
        <begin position="154"/>
        <end position="170"/>
    </location>
</feature>
<protein>
    <submittedName>
        <fullName evidence="2">Uncharacterized protein</fullName>
    </submittedName>
</protein>
<feature type="compositionally biased region" description="Acidic residues" evidence="1">
    <location>
        <begin position="102"/>
        <end position="111"/>
    </location>
</feature>
<feature type="region of interest" description="Disordered" evidence="1">
    <location>
        <begin position="13"/>
        <end position="171"/>
    </location>
</feature>
<organism evidence="2 3">
    <name type="scientific">Saxophila tyrrhenica</name>
    <dbReference type="NCBI Taxonomy" id="1690608"/>
    <lineage>
        <taxon>Eukaryota</taxon>
        <taxon>Fungi</taxon>
        <taxon>Dikarya</taxon>
        <taxon>Ascomycota</taxon>
        <taxon>Pezizomycotina</taxon>
        <taxon>Dothideomycetes</taxon>
        <taxon>Dothideomycetidae</taxon>
        <taxon>Mycosphaerellales</taxon>
        <taxon>Extremaceae</taxon>
        <taxon>Saxophila</taxon>
    </lineage>
</organism>
<dbReference type="GeneID" id="89930272"/>
<keyword evidence="3" id="KW-1185">Reference proteome</keyword>
<reference evidence="2 3" key="1">
    <citation type="submission" date="2023-08" db="EMBL/GenBank/DDBJ databases">
        <title>Black Yeasts Isolated from many extreme environments.</title>
        <authorList>
            <person name="Coleine C."/>
            <person name="Stajich J.E."/>
            <person name="Selbmann L."/>
        </authorList>
    </citation>
    <scope>NUCLEOTIDE SEQUENCE [LARGE SCALE GENOMIC DNA]</scope>
    <source>
        <strain evidence="2 3">CCFEE 5935</strain>
    </source>
</reference>
<proteinExistence type="predicted"/>
<sequence length="588" mass="65186">MALLSRFWSYISPRKADATRNATPQTAPPARKRGRPPGRPKSTTKDAVRQTKSMSPIERVDCWRAQSTLSGSSKAGRKRKTPMTPSAASGHQRKALKVEQKDSEDDYDEDESAMRIQLGQEEYSADEADSEDVELEAASEDDVEHDDDEVEAESNIHLDRSSTPADHESYYDEDVQGDTSLLVSEHDYTSPHRKKIISPAQEAFDRGISEQELRDQGWDDDHIALVQKIAMRGYEPLLPNYYKFEWPWMPDALFAADDDAILCPQRTKFSRGSKALECLFELGGRVRDRLILPNTNITPELQTKKMMKEYMKWATTDSGLDPQTAIPLLTLQCRPSSTPAAELQERARAKLAALAARYRAAFAIKPSIESSPSSISTKSQILSHPLPTLYAIIASGTLVALVAYNPADAEPDVKSIAFFQMADKAYDVWNALALAIVVCHMRNVQVRVAEETGLGPNRLPQPRPIKPHVIDLRRPMHVSSEAPAPLLVLKASPLSVDRDFHIRALGVEEEGFAPLDAARSQEAESLDVWLVVKSTLSSAGNAVGQSKRCRTAAQVRWRWCSHFVNCSALMLGGRRSVSVVSGNIGVEL</sequence>
<gene>
    <name evidence="2" type="ORF">LTR77_008940</name>
</gene>
<dbReference type="RefSeq" id="XP_064655495.1">
    <property type="nucleotide sequence ID" value="XM_064806169.1"/>
</dbReference>
<dbReference type="EMBL" id="JAVRRT010000016">
    <property type="protein sequence ID" value="KAK5165411.1"/>
    <property type="molecule type" value="Genomic_DNA"/>
</dbReference>
<dbReference type="Proteomes" id="UP001337655">
    <property type="component" value="Unassembled WGS sequence"/>
</dbReference>
<comment type="caution">
    <text evidence="2">The sequence shown here is derived from an EMBL/GenBank/DDBJ whole genome shotgun (WGS) entry which is preliminary data.</text>
</comment>
<evidence type="ECO:0000313" key="3">
    <source>
        <dbReference type="Proteomes" id="UP001337655"/>
    </source>
</evidence>
<name>A0AAV9P2H0_9PEZI</name>
<evidence type="ECO:0000313" key="2">
    <source>
        <dbReference type="EMBL" id="KAK5165411.1"/>
    </source>
</evidence>
<accession>A0AAV9P2H0</accession>
<feature type="compositionally biased region" description="Acidic residues" evidence="1">
    <location>
        <begin position="123"/>
        <end position="152"/>
    </location>
</feature>
<evidence type="ECO:0000256" key="1">
    <source>
        <dbReference type="SAM" id="MobiDB-lite"/>
    </source>
</evidence>
<dbReference type="AlphaFoldDB" id="A0AAV9P2H0"/>